<sequence length="61" mass="7318">MVKIPLNLLHNEDVPIWRFSMNGAYSVRSAYYQLMEVVIDNSHLKEEGNWKKLWLMRVPKK</sequence>
<organism evidence="1 2">
    <name type="scientific">Trifolium pratense</name>
    <name type="common">Red clover</name>
    <dbReference type="NCBI Taxonomy" id="57577"/>
    <lineage>
        <taxon>Eukaryota</taxon>
        <taxon>Viridiplantae</taxon>
        <taxon>Streptophyta</taxon>
        <taxon>Embryophyta</taxon>
        <taxon>Tracheophyta</taxon>
        <taxon>Spermatophyta</taxon>
        <taxon>Magnoliopsida</taxon>
        <taxon>eudicotyledons</taxon>
        <taxon>Gunneridae</taxon>
        <taxon>Pentapetalae</taxon>
        <taxon>rosids</taxon>
        <taxon>fabids</taxon>
        <taxon>Fabales</taxon>
        <taxon>Fabaceae</taxon>
        <taxon>Papilionoideae</taxon>
        <taxon>50 kb inversion clade</taxon>
        <taxon>NPAAA clade</taxon>
        <taxon>Hologalegina</taxon>
        <taxon>IRL clade</taxon>
        <taxon>Trifolieae</taxon>
        <taxon>Trifolium</taxon>
    </lineage>
</organism>
<dbReference type="Proteomes" id="UP000236291">
    <property type="component" value="Unassembled WGS sequence"/>
</dbReference>
<reference evidence="1 2" key="2">
    <citation type="journal article" date="2017" name="Front. Plant Sci.">
        <title>Gene Classification and Mining of Molecular Markers Useful in Red Clover (Trifolium pratense) Breeding.</title>
        <authorList>
            <person name="Istvanek J."/>
            <person name="Dluhosova J."/>
            <person name="Dluhos P."/>
            <person name="Patkova L."/>
            <person name="Nedelnik J."/>
            <person name="Repkova J."/>
        </authorList>
    </citation>
    <scope>NUCLEOTIDE SEQUENCE [LARGE SCALE GENOMIC DNA]</scope>
    <source>
        <strain evidence="2">cv. Tatra</strain>
        <tissue evidence="1">Young leaves</tissue>
    </source>
</reference>
<dbReference type="EMBL" id="ASHM01174496">
    <property type="protein sequence ID" value="PNX65075.1"/>
    <property type="molecule type" value="Genomic_DNA"/>
</dbReference>
<dbReference type="AlphaFoldDB" id="A0A2K3KFK8"/>
<reference evidence="1 2" key="1">
    <citation type="journal article" date="2014" name="Am. J. Bot.">
        <title>Genome assembly and annotation for red clover (Trifolium pratense; Fabaceae).</title>
        <authorList>
            <person name="Istvanek J."/>
            <person name="Jaros M."/>
            <person name="Krenek A."/>
            <person name="Repkova J."/>
        </authorList>
    </citation>
    <scope>NUCLEOTIDE SEQUENCE [LARGE SCALE GENOMIC DNA]</scope>
    <source>
        <strain evidence="2">cv. Tatra</strain>
        <tissue evidence="1">Young leaves</tissue>
    </source>
</reference>
<accession>A0A2K3KFK8</accession>
<evidence type="ECO:0000313" key="2">
    <source>
        <dbReference type="Proteomes" id="UP000236291"/>
    </source>
</evidence>
<feature type="non-terminal residue" evidence="1">
    <location>
        <position position="61"/>
    </location>
</feature>
<gene>
    <name evidence="1" type="ORF">L195_g062421</name>
</gene>
<comment type="caution">
    <text evidence="1">The sequence shown here is derived from an EMBL/GenBank/DDBJ whole genome shotgun (WGS) entry which is preliminary data.</text>
</comment>
<proteinExistence type="predicted"/>
<protein>
    <submittedName>
        <fullName evidence="1">Uncharacterized protein</fullName>
    </submittedName>
</protein>
<evidence type="ECO:0000313" key="1">
    <source>
        <dbReference type="EMBL" id="PNX65075.1"/>
    </source>
</evidence>
<name>A0A2K3KFK8_TRIPR</name>